<dbReference type="Pfam" id="PF18495">
    <property type="entry name" value="VbhA"/>
    <property type="match status" value="1"/>
</dbReference>
<feature type="domain" description="Antitoxin VbhA" evidence="1">
    <location>
        <begin position="24"/>
        <end position="69"/>
    </location>
</feature>
<reference evidence="3" key="1">
    <citation type="journal article" date="2019" name="Int. J. Syst. Evol. Microbiol.">
        <title>The Global Catalogue of Microorganisms (GCM) 10K type strain sequencing project: providing services to taxonomists for standard genome sequencing and annotation.</title>
        <authorList>
            <consortium name="The Broad Institute Genomics Platform"/>
            <consortium name="The Broad Institute Genome Sequencing Center for Infectious Disease"/>
            <person name="Wu L."/>
            <person name="Ma J."/>
        </authorList>
    </citation>
    <scope>NUCLEOTIDE SEQUENCE [LARGE SCALE GENOMIC DNA]</scope>
    <source>
        <strain evidence="3">JCM 17923</strain>
    </source>
</reference>
<evidence type="ECO:0000313" key="2">
    <source>
        <dbReference type="EMBL" id="GAA4365638.1"/>
    </source>
</evidence>
<dbReference type="RefSeq" id="WP_345237516.1">
    <property type="nucleotide sequence ID" value="NZ_BAABGZ010000074.1"/>
</dbReference>
<evidence type="ECO:0000259" key="1">
    <source>
        <dbReference type="Pfam" id="PF18495"/>
    </source>
</evidence>
<dbReference type="Gene3D" id="1.10.8.1050">
    <property type="entry name" value="Antitoxin VbhA-like"/>
    <property type="match status" value="1"/>
</dbReference>
<dbReference type="InterPro" id="IPR043038">
    <property type="entry name" value="VbhA_sf"/>
</dbReference>
<sequence length="88" mass="10192">MHSIQFKPAPEGLTPAQLQAWQRRRRTAENTLEIEVLSGAVPDAQTIHLFQRYINGELTLGEAIERVRKLAPVDHQTFRLYFTRRHVA</sequence>
<accession>A0ABP8IPZ4</accession>
<dbReference type="InterPro" id="IPR033788">
    <property type="entry name" value="VbhA-like"/>
</dbReference>
<protein>
    <recommendedName>
        <fullName evidence="1">Antitoxin VbhA domain-containing protein</fullName>
    </recommendedName>
</protein>
<evidence type="ECO:0000313" key="3">
    <source>
        <dbReference type="Proteomes" id="UP001501153"/>
    </source>
</evidence>
<dbReference type="EMBL" id="BAABGZ010000074">
    <property type="protein sequence ID" value="GAA4365638.1"/>
    <property type="molecule type" value="Genomic_DNA"/>
</dbReference>
<gene>
    <name evidence="2" type="ORF">GCM10023185_36100</name>
</gene>
<proteinExistence type="predicted"/>
<keyword evidence="3" id="KW-1185">Reference proteome</keyword>
<dbReference type="CDD" id="cd11586">
    <property type="entry name" value="VbhA_like"/>
    <property type="match status" value="1"/>
</dbReference>
<organism evidence="2 3">
    <name type="scientific">Hymenobacter saemangeumensis</name>
    <dbReference type="NCBI Taxonomy" id="1084522"/>
    <lineage>
        <taxon>Bacteria</taxon>
        <taxon>Pseudomonadati</taxon>
        <taxon>Bacteroidota</taxon>
        <taxon>Cytophagia</taxon>
        <taxon>Cytophagales</taxon>
        <taxon>Hymenobacteraceae</taxon>
        <taxon>Hymenobacter</taxon>
    </lineage>
</organism>
<dbReference type="InterPro" id="IPR041535">
    <property type="entry name" value="VbhA"/>
</dbReference>
<dbReference type="Proteomes" id="UP001501153">
    <property type="component" value="Unassembled WGS sequence"/>
</dbReference>
<comment type="caution">
    <text evidence="2">The sequence shown here is derived from an EMBL/GenBank/DDBJ whole genome shotgun (WGS) entry which is preliminary data.</text>
</comment>
<name>A0ABP8IPZ4_9BACT</name>